<reference evidence="7 8" key="1">
    <citation type="journal article" date="2018" name="G3 (Bethesda)">
        <title>Phylogenetic and Phylogenomic Definition of Rhizopus Species.</title>
        <authorList>
            <person name="Gryganskyi A.P."/>
            <person name="Golan J."/>
            <person name="Dolatabadi S."/>
            <person name="Mondo S."/>
            <person name="Robb S."/>
            <person name="Idnurm A."/>
            <person name="Muszewska A."/>
            <person name="Steczkiewicz K."/>
            <person name="Masonjones S."/>
            <person name="Liao H.L."/>
            <person name="Gajdeczka M.T."/>
            <person name="Anike F."/>
            <person name="Vuek A."/>
            <person name="Anishchenko I.M."/>
            <person name="Voigt K."/>
            <person name="de Hoog G.S."/>
            <person name="Smith M.E."/>
            <person name="Heitman J."/>
            <person name="Vilgalys R."/>
            <person name="Stajich J.E."/>
        </authorList>
    </citation>
    <scope>NUCLEOTIDE SEQUENCE [LARGE SCALE GENOMIC DNA]</scope>
    <source>
        <strain evidence="7 8">LSU 92-RS-03</strain>
    </source>
</reference>
<evidence type="ECO:0000256" key="5">
    <source>
        <dbReference type="SAM" id="Phobius"/>
    </source>
</evidence>
<dbReference type="OrthoDB" id="2190219at2759"/>
<comment type="subcellular location">
    <subcellularLocation>
        <location evidence="1">Membrane</location>
        <topology evidence="1">Multi-pass membrane protein</topology>
    </subcellularLocation>
</comment>
<name>A0A367IN09_RHIST</name>
<protein>
    <recommendedName>
        <fullName evidence="6">Cation/H+ exchanger transmembrane domain-containing protein</fullName>
    </recommendedName>
</protein>
<dbReference type="PANTHER" id="PTHR31382:SF1">
    <property type="entry name" value="SODIUM ION_PROTON EXCHANGER (EUROFUNG)"/>
    <property type="match status" value="1"/>
</dbReference>
<organism evidence="7 8">
    <name type="scientific">Rhizopus stolonifer</name>
    <name type="common">Rhizopus nigricans</name>
    <dbReference type="NCBI Taxonomy" id="4846"/>
    <lineage>
        <taxon>Eukaryota</taxon>
        <taxon>Fungi</taxon>
        <taxon>Fungi incertae sedis</taxon>
        <taxon>Mucoromycota</taxon>
        <taxon>Mucoromycotina</taxon>
        <taxon>Mucoromycetes</taxon>
        <taxon>Mucorales</taxon>
        <taxon>Mucorineae</taxon>
        <taxon>Rhizopodaceae</taxon>
        <taxon>Rhizopus</taxon>
    </lineage>
</organism>
<dbReference type="STRING" id="4846.A0A367IN09"/>
<dbReference type="GO" id="GO:0042391">
    <property type="term" value="P:regulation of membrane potential"/>
    <property type="evidence" value="ECO:0007669"/>
    <property type="project" value="InterPro"/>
</dbReference>
<dbReference type="GO" id="GO:0005886">
    <property type="term" value="C:plasma membrane"/>
    <property type="evidence" value="ECO:0007669"/>
    <property type="project" value="InterPro"/>
</dbReference>
<dbReference type="GO" id="GO:0036376">
    <property type="term" value="P:sodium ion export across plasma membrane"/>
    <property type="evidence" value="ECO:0007669"/>
    <property type="project" value="InterPro"/>
</dbReference>
<evidence type="ECO:0000256" key="2">
    <source>
        <dbReference type="ARBA" id="ARBA00022692"/>
    </source>
</evidence>
<dbReference type="InterPro" id="IPR038770">
    <property type="entry name" value="Na+/solute_symporter_sf"/>
</dbReference>
<dbReference type="EMBL" id="PJQM01006804">
    <property type="protein sequence ID" value="RCH79072.1"/>
    <property type="molecule type" value="Genomic_DNA"/>
</dbReference>
<comment type="caution">
    <text evidence="7">The sequence shown here is derived from an EMBL/GenBank/DDBJ whole genome shotgun (WGS) entry which is preliminary data.</text>
</comment>
<dbReference type="AlphaFoldDB" id="A0A367IN09"/>
<accession>A0A367IN09</accession>
<keyword evidence="4 5" id="KW-0472">Membrane</keyword>
<dbReference type="PANTHER" id="PTHR31382">
    <property type="entry name" value="NA(+)/H(+) ANTIPORTER"/>
    <property type="match status" value="1"/>
</dbReference>
<feature type="non-terminal residue" evidence="7">
    <location>
        <position position="1"/>
    </location>
</feature>
<feature type="transmembrane region" description="Helical" evidence="5">
    <location>
        <begin position="196"/>
        <end position="216"/>
    </location>
</feature>
<dbReference type="GO" id="GO:0015385">
    <property type="term" value="F:sodium:proton antiporter activity"/>
    <property type="evidence" value="ECO:0007669"/>
    <property type="project" value="InterPro"/>
</dbReference>
<keyword evidence="8" id="KW-1185">Reference proteome</keyword>
<dbReference type="InterPro" id="IPR006153">
    <property type="entry name" value="Cation/H_exchanger_TM"/>
</dbReference>
<evidence type="ECO:0000256" key="4">
    <source>
        <dbReference type="ARBA" id="ARBA00023136"/>
    </source>
</evidence>
<evidence type="ECO:0000256" key="1">
    <source>
        <dbReference type="ARBA" id="ARBA00004141"/>
    </source>
</evidence>
<proteinExistence type="predicted"/>
<gene>
    <name evidence="7" type="ORF">CU098_004126</name>
</gene>
<dbReference type="GO" id="GO:0120029">
    <property type="term" value="P:proton export across plasma membrane"/>
    <property type="evidence" value="ECO:0007669"/>
    <property type="project" value="InterPro"/>
</dbReference>
<dbReference type="Pfam" id="PF00999">
    <property type="entry name" value="Na_H_Exchanger"/>
    <property type="match status" value="1"/>
</dbReference>
<dbReference type="Proteomes" id="UP000253551">
    <property type="component" value="Unassembled WGS sequence"/>
</dbReference>
<keyword evidence="3 5" id="KW-1133">Transmembrane helix</keyword>
<feature type="transmembrane region" description="Helical" evidence="5">
    <location>
        <begin position="161"/>
        <end position="184"/>
    </location>
</feature>
<dbReference type="InterPro" id="IPR004712">
    <property type="entry name" value="Na+/H+_antiporter_fungi"/>
</dbReference>
<evidence type="ECO:0000259" key="6">
    <source>
        <dbReference type="Pfam" id="PF00999"/>
    </source>
</evidence>
<feature type="domain" description="Cation/H+ exchanger transmembrane" evidence="6">
    <location>
        <begin position="2"/>
        <end position="270"/>
    </location>
</feature>
<feature type="transmembrane region" description="Helical" evidence="5">
    <location>
        <begin position="57"/>
        <end position="83"/>
    </location>
</feature>
<sequence length="270" mass="30027">VAVIVGIIAGPLVTNGFNPYSWEYHDEITKQLTRCIIAIQVMAVGIELPKHYLKKEWLTMAMLLIPVMMFMWLISGLFIWGLIPPINYLEALVISACICPTDPILANSVVKGRFAEKHVPTHIRNALSAESGANDGMGFPFLFLAIFLIAEDSVGTAIGKWIYITCLFQIALSCVIGVIVGYVARKVLQWSERNHLIDKPSFLAFAIALSLFLMSMTGFSGSDDLLACFAAGNAFSWDDWFRHETEEAHFQEVIDMMLNLAIFVYIGAII</sequence>
<evidence type="ECO:0000313" key="7">
    <source>
        <dbReference type="EMBL" id="RCH79072.1"/>
    </source>
</evidence>
<keyword evidence="2 5" id="KW-0812">Transmembrane</keyword>
<evidence type="ECO:0000313" key="8">
    <source>
        <dbReference type="Proteomes" id="UP000253551"/>
    </source>
</evidence>
<evidence type="ECO:0000256" key="3">
    <source>
        <dbReference type="ARBA" id="ARBA00022989"/>
    </source>
</evidence>
<dbReference type="Gene3D" id="1.20.1530.20">
    <property type="match status" value="1"/>
</dbReference>